<dbReference type="InterPro" id="IPR004456">
    <property type="entry name" value="Pglycerate_mutase_ApgM"/>
</dbReference>
<comment type="caution">
    <text evidence="8">The sequence shown here is derived from an EMBL/GenBank/DDBJ whole genome shotgun (WGS) entry which is preliminary data.</text>
</comment>
<proteinExistence type="inferred from homology"/>
<comment type="similarity">
    <text evidence="4">Belongs to the BPG-independent phosphoglycerate mutase family. A-PGAM subfamily.</text>
</comment>
<keyword evidence="6" id="KW-0413">Isomerase</keyword>
<evidence type="ECO:0000256" key="3">
    <source>
        <dbReference type="ARBA" id="ARBA00004921"/>
    </source>
</evidence>
<dbReference type="GO" id="GO:0006096">
    <property type="term" value="P:glycolytic process"/>
    <property type="evidence" value="ECO:0007669"/>
    <property type="project" value="UniProtKB-KW"/>
</dbReference>
<dbReference type="NCBIfam" id="TIGR00306">
    <property type="entry name" value="apgM"/>
    <property type="match status" value="1"/>
</dbReference>
<name>A0A4Y7RSC4_9FIRM</name>
<comment type="catalytic activity">
    <reaction evidence="1">
        <text>(2R)-2-phosphoglycerate = (2R)-3-phosphoglycerate</text>
        <dbReference type="Rhea" id="RHEA:15901"/>
        <dbReference type="ChEBI" id="CHEBI:58272"/>
        <dbReference type="ChEBI" id="CHEBI:58289"/>
        <dbReference type="EC" id="5.4.2.12"/>
    </reaction>
</comment>
<dbReference type="InterPro" id="IPR006124">
    <property type="entry name" value="Metalloenzyme"/>
</dbReference>
<dbReference type="GO" id="GO:0046872">
    <property type="term" value="F:metal ion binding"/>
    <property type="evidence" value="ECO:0007669"/>
    <property type="project" value="InterPro"/>
</dbReference>
<dbReference type="NCBIfam" id="NF003242">
    <property type="entry name" value="PRK04200.1"/>
    <property type="match status" value="1"/>
</dbReference>
<reference evidence="8 9" key="1">
    <citation type="journal article" date="2018" name="Environ. Microbiol.">
        <title>Novel energy conservation strategies and behaviour of Pelotomaculum schinkii driving syntrophic propionate catabolism.</title>
        <authorList>
            <person name="Hidalgo-Ahumada C.A.P."/>
            <person name="Nobu M.K."/>
            <person name="Narihiro T."/>
            <person name="Tamaki H."/>
            <person name="Liu W.T."/>
            <person name="Kamagata Y."/>
            <person name="Stams A.J.M."/>
            <person name="Imachi H."/>
            <person name="Sousa D.Z."/>
        </authorList>
    </citation>
    <scope>NUCLEOTIDE SEQUENCE [LARGE SCALE GENOMIC DNA]</scope>
    <source>
        <strain evidence="8 9">MGP</strain>
    </source>
</reference>
<evidence type="ECO:0000256" key="6">
    <source>
        <dbReference type="ARBA" id="ARBA00023235"/>
    </source>
</evidence>
<dbReference type="EMBL" id="QFFZ01000011">
    <property type="protein sequence ID" value="TEB11783.1"/>
    <property type="molecule type" value="Genomic_DNA"/>
</dbReference>
<comment type="function">
    <text evidence="2">Catalyzes the interconversion of 2-phosphoglycerate and 3-phosphoglycerate.</text>
</comment>
<evidence type="ECO:0000259" key="7">
    <source>
        <dbReference type="Pfam" id="PF01676"/>
    </source>
</evidence>
<evidence type="ECO:0000256" key="2">
    <source>
        <dbReference type="ARBA" id="ARBA00002315"/>
    </source>
</evidence>
<protein>
    <recommendedName>
        <fullName evidence="7">Metalloenzyme domain-containing protein</fullName>
    </recommendedName>
</protein>
<comment type="pathway">
    <text evidence="3">Carbohydrate degradation.</text>
</comment>
<dbReference type="PANTHER" id="PTHR31209:SF4">
    <property type="entry name" value="2,3-BISPHOSPHOGLYCERATE-INDEPENDENT PHOSPHOGLYCERATE MUTASE"/>
    <property type="match status" value="1"/>
</dbReference>
<dbReference type="CDD" id="cd16011">
    <property type="entry name" value="iPGM_like"/>
    <property type="match status" value="1"/>
</dbReference>
<feature type="domain" description="Metalloenzyme" evidence="7">
    <location>
        <begin position="1"/>
        <end position="372"/>
    </location>
</feature>
<dbReference type="OrthoDB" id="9804453at2"/>
<dbReference type="RefSeq" id="WP_134213227.1">
    <property type="nucleotide sequence ID" value="NZ_QFFZ01000011.1"/>
</dbReference>
<dbReference type="InterPro" id="IPR017850">
    <property type="entry name" value="Alkaline_phosphatase_core_sf"/>
</dbReference>
<dbReference type="AlphaFoldDB" id="A0A4Y7RSC4"/>
<keyword evidence="5" id="KW-0324">Glycolysis</keyword>
<dbReference type="SUPFAM" id="SSF53649">
    <property type="entry name" value="Alkaline phosphatase-like"/>
    <property type="match status" value="1"/>
</dbReference>
<accession>A0A4Y7RSC4</accession>
<sequence>MKYLVLLSDGMADYNIEELGGQTPLAYAKTPNMDFLAAKGEIGTAATVPAGFPPGSDVANLSVMGYDPRKYYTGRSPLEAVSMGVKLADSDVAFRCNLVTLSGEEKYEDKSMVDYSADEITSPEAAELINAVNEQCGGNGLVFHPGFRFRHLLVWQGGPDGMKLTPPHDISGRTIGDHLPDGEGGGVLLDLMKKSNGILTGHPVNLSRIKQGLRPANSVWFWGQGRKPALPRFIDKYNLTGSIISAVDLIKGIGICAGLDIVEVKDVTGTVETNYKGKVAAALKELDSGKDFVYVHVEAPDAASHRGETGTKVRAIEMVDEMLGLLLAGLERHGSFKVMLLPDHFTPLSTMTHWDGPVPFAIYNRKAEKNNKNAAFTEEAAAGSGISFEDGYKLMDYFIGA</sequence>
<evidence type="ECO:0000313" key="9">
    <source>
        <dbReference type="Proteomes" id="UP000297597"/>
    </source>
</evidence>
<dbReference type="PIRSF" id="PIRSF006392">
    <property type="entry name" value="IPGAM_arch"/>
    <property type="match status" value="1"/>
</dbReference>
<dbReference type="Pfam" id="PF10143">
    <property type="entry name" value="PhosphMutase"/>
    <property type="match status" value="1"/>
</dbReference>
<evidence type="ECO:0000256" key="5">
    <source>
        <dbReference type="ARBA" id="ARBA00023152"/>
    </source>
</evidence>
<dbReference type="Proteomes" id="UP000297597">
    <property type="component" value="Unassembled WGS sequence"/>
</dbReference>
<dbReference type="Gene3D" id="3.40.720.10">
    <property type="entry name" value="Alkaline Phosphatase, subunit A"/>
    <property type="match status" value="2"/>
</dbReference>
<evidence type="ECO:0000256" key="1">
    <source>
        <dbReference type="ARBA" id="ARBA00000370"/>
    </source>
</evidence>
<dbReference type="PANTHER" id="PTHR31209">
    <property type="entry name" value="COFACTOR-INDEPENDENT PHOSPHOGLYCERATE MUTASE"/>
    <property type="match status" value="1"/>
</dbReference>
<dbReference type="InterPro" id="IPR023665">
    <property type="entry name" value="ApgAM_prokaryotes"/>
</dbReference>
<organism evidence="8 9">
    <name type="scientific">Pelotomaculum propionicicum</name>
    <dbReference type="NCBI Taxonomy" id="258475"/>
    <lineage>
        <taxon>Bacteria</taxon>
        <taxon>Bacillati</taxon>
        <taxon>Bacillota</taxon>
        <taxon>Clostridia</taxon>
        <taxon>Eubacteriales</taxon>
        <taxon>Desulfotomaculaceae</taxon>
        <taxon>Pelotomaculum</taxon>
    </lineage>
</organism>
<evidence type="ECO:0000256" key="4">
    <source>
        <dbReference type="ARBA" id="ARBA00005524"/>
    </source>
</evidence>
<dbReference type="Pfam" id="PF01676">
    <property type="entry name" value="Metalloenzyme"/>
    <property type="match status" value="1"/>
</dbReference>
<keyword evidence="9" id="KW-1185">Reference proteome</keyword>
<dbReference type="GO" id="GO:0004619">
    <property type="term" value="F:phosphoglycerate mutase activity"/>
    <property type="evidence" value="ECO:0007669"/>
    <property type="project" value="UniProtKB-EC"/>
</dbReference>
<gene>
    <name evidence="8" type="ORF">Pmgp_01361</name>
</gene>
<dbReference type="NCBIfam" id="TIGR02535">
    <property type="entry name" value="hyp_Hser_kinase"/>
    <property type="match status" value="1"/>
</dbReference>
<evidence type="ECO:0000313" key="8">
    <source>
        <dbReference type="EMBL" id="TEB11783.1"/>
    </source>
</evidence>